<keyword evidence="1" id="KW-0805">Transcription regulation</keyword>
<dbReference type="Pfam" id="PF01037">
    <property type="entry name" value="AsnC_trans_reg"/>
    <property type="match status" value="1"/>
</dbReference>
<dbReference type="GO" id="GO:0043200">
    <property type="term" value="P:response to amino acid"/>
    <property type="evidence" value="ECO:0007669"/>
    <property type="project" value="TreeGrafter"/>
</dbReference>
<evidence type="ECO:0000256" key="2">
    <source>
        <dbReference type="ARBA" id="ARBA00023125"/>
    </source>
</evidence>
<dbReference type="Gene3D" id="1.10.10.10">
    <property type="entry name" value="Winged helix-like DNA-binding domain superfamily/Winged helix DNA-binding domain"/>
    <property type="match status" value="1"/>
</dbReference>
<dbReference type="InterPro" id="IPR036390">
    <property type="entry name" value="WH_DNA-bd_sf"/>
</dbReference>
<dbReference type="SUPFAM" id="SSF54909">
    <property type="entry name" value="Dimeric alpha+beta barrel"/>
    <property type="match status" value="1"/>
</dbReference>
<dbReference type="InterPro" id="IPR019887">
    <property type="entry name" value="Tscrpt_reg_AsnC/Lrp_C"/>
</dbReference>
<sequence length="163" mass="18709">MIRLDELDLKILKTLQREGRITKVKLAEAVNLSPSPCWERLKRLEDLGVISGYHAHLNLEKLVKPTLVLTEVTLRHHQHDDFQIFERAVQDIPEIVECYALGGGVDYMLKVLCYDVDAYQRMIDGLLVSNIGIDRYFTYIVTKKVKTTPVPPIENLVAPPERK</sequence>
<dbReference type="RefSeq" id="WP_062955780.1">
    <property type="nucleotide sequence ID" value="NZ_JPWB01000004.1"/>
</dbReference>
<dbReference type="Gene3D" id="3.30.70.920">
    <property type="match status" value="1"/>
</dbReference>
<dbReference type="Proteomes" id="UP000253061">
    <property type="component" value="Unassembled WGS sequence"/>
</dbReference>
<gene>
    <name evidence="6" type="ORF">TH6_11890</name>
</gene>
<dbReference type="InterPro" id="IPR011991">
    <property type="entry name" value="ArsR-like_HTH"/>
</dbReference>
<dbReference type="GO" id="GO:0043565">
    <property type="term" value="F:sequence-specific DNA binding"/>
    <property type="evidence" value="ECO:0007669"/>
    <property type="project" value="InterPro"/>
</dbReference>
<evidence type="ECO:0000256" key="1">
    <source>
        <dbReference type="ARBA" id="ARBA00023015"/>
    </source>
</evidence>
<evidence type="ECO:0000256" key="3">
    <source>
        <dbReference type="ARBA" id="ARBA00023159"/>
    </source>
</evidence>
<dbReference type="PANTHER" id="PTHR30154">
    <property type="entry name" value="LEUCINE-RESPONSIVE REGULATORY PROTEIN"/>
    <property type="match status" value="1"/>
</dbReference>
<proteinExistence type="predicted"/>
<keyword evidence="2" id="KW-0238">DNA-binding</keyword>
<accession>A0A367VAW4</accession>
<dbReference type="CDD" id="cd00090">
    <property type="entry name" value="HTH_ARSR"/>
    <property type="match status" value="1"/>
</dbReference>
<organism evidence="6 7">
    <name type="scientific">Thalassospira profundimaris</name>
    <dbReference type="NCBI Taxonomy" id="502049"/>
    <lineage>
        <taxon>Bacteria</taxon>
        <taxon>Pseudomonadati</taxon>
        <taxon>Pseudomonadota</taxon>
        <taxon>Alphaproteobacteria</taxon>
        <taxon>Rhodospirillales</taxon>
        <taxon>Thalassospiraceae</taxon>
        <taxon>Thalassospira</taxon>
    </lineage>
</organism>
<feature type="domain" description="HTH asnC-type" evidence="5">
    <location>
        <begin position="4"/>
        <end position="65"/>
    </location>
</feature>
<dbReference type="GO" id="GO:0006355">
    <property type="term" value="P:regulation of DNA-templated transcription"/>
    <property type="evidence" value="ECO:0007669"/>
    <property type="project" value="UniProtKB-ARBA"/>
</dbReference>
<dbReference type="PANTHER" id="PTHR30154:SF0">
    <property type="entry name" value="LEUCINE-RESPONSIVE REGULATORY PROTEIN"/>
    <property type="match status" value="1"/>
</dbReference>
<dbReference type="InterPro" id="IPR011008">
    <property type="entry name" value="Dimeric_a/b-barrel"/>
</dbReference>
<evidence type="ECO:0000259" key="5">
    <source>
        <dbReference type="PROSITE" id="PS50956"/>
    </source>
</evidence>
<dbReference type="EMBL" id="JPWB01000004">
    <property type="protein sequence ID" value="RCK22355.1"/>
    <property type="molecule type" value="Genomic_DNA"/>
</dbReference>
<keyword evidence="3" id="KW-0010">Activator</keyword>
<comment type="caution">
    <text evidence="6">The sequence shown here is derived from an EMBL/GenBank/DDBJ whole genome shotgun (WGS) entry which is preliminary data.</text>
</comment>
<dbReference type="GO" id="GO:0005829">
    <property type="term" value="C:cytosol"/>
    <property type="evidence" value="ECO:0007669"/>
    <property type="project" value="TreeGrafter"/>
</dbReference>
<evidence type="ECO:0000313" key="6">
    <source>
        <dbReference type="EMBL" id="RCK22355.1"/>
    </source>
</evidence>
<protein>
    <submittedName>
        <fullName evidence="6">AsnC family transcriptional regulator</fullName>
    </submittedName>
</protein>
<dbReference type="SMART" id="SM00344">
    <property type="entry name" value="HTH_ASNC"/>
    <property type="match status" value="1"/>
</dbReference>
<dbReference type="InterPro" id="IPR000485">
    <property type="entry name" value="AsnC-type_HTH_dom"/>
</dbReference>
<keyword evidence="4" id="KW-0804">Transcription</keyword>
<evidence type="ECO:0000256" key="4">
    <source>
        <dbReference type="ARBA" id="ARBA00023163"/>
    </source>
</evidence>
<dbReference type="Pfam" id="PF13412">
    <property type="entry name" value="HTH_24"/>
    <property type="match status" value="1"/>
</dbReference>
<dbReference type="AlphaFoldDB" id="A0A367VAW4"/>
<dbReference type="InterPro" id="IPR019888">
    <property type="entry name" value="Tscrpt_reg_AsnC-like"/>
</dbReference>
<dbReference type="PRINTS" id="PR00033">
    <property type="entry name" value="HTHASNC"/>
</dbReference>
<reference evidence="6 7" key="1">
    <citation type="submission" date="2014-07" db="EMBL/GenBank/DDBJ databases">
        <title>Draft genome sequence of Thalassospira profundimaris R8-17.</title>
        <authorList>
            <person name="Lai Q."/>
            <person name="Shao Z."/>
        </authorList>
    </citation>
    <scope>NUCLEOTIDE SEQUENCE [LARGE SCALE GENOMIC DNA]</scope>
    <source>
        <strain evidence="6 7">R8-17</strain>
    </source>
</reference>
<name>A0A367VAW4_9PROT</name>
<dbReference type="InterPro" id="IPR036388">
    <property type="entry name" value="WH-like_DNA-bd_sf"/>
</dbReference>
<dbReference type="SUPFAM" id="SSF46785">
    <property type="entry name" value="Winged helix' DNA-binding domain"/>
    <property type="match status" value="1"/>
</dbReference>
<evidence type="ECO:0000313" key="7">
    <source>
        <dbReference type="Proteomes" id="UP000253061"/>
    </source>
</evidence>
<dbReference type="PROSITE" id="PS50956">
    <property type="entry name" value="HTH_ASNC_2"/>
    <property type="match status" value="1"/>
</dbReference>